<sequence>MQLNGCGGCSPWTVVTARPPVAPLQECGQHSTRLPPDGSKDPGSPRYPRDPRYTFCGRMTVDLLAVSHQLGPCRSYTNICAGCNLHRYPRDLMRLASSGDNTTADPSEPVPLPRAVKAKTLGWNMRSLLRASTARDLVPPPPPPPPPPRRKTRPSNTVGDLGALAHPSSCQRPAGMSRRRNRFKLSPWL</sequence>
<reference evidence="3" key="1">
    <citation type="submission" date="2015-05" db="EMBL/GenBank/DDBJ databases">
        <authorList>
            <person name="Wang D.B."/>
            <person name="Wang M."/>
        </authorList>
    </citation>
    <scope>NUCLEOTIDE SEQUENCE</scope>
    <source>
        <strain evidence="3">36-1</strain>
    </source>
</reference>
<comment type="caution">
    <text evidence="3">The sequence shown here is derived from an EMBL/GenBank/DDBJ whole genome shotgun (WGS) entry which is preliminary data.</text>
</comment>
<dbReference type="EMBL" id="JAWRVI010000026">
    <property type="protein sequence ID" value="KAK4088253.1"/>
    <property type="molecule type" value="Genomic_DNA"/>
</dbReference>
<reference evidence="2 5" key="4">
    <citation type="journal article" date="2024" name="Microbiol. Resour. Announc.">
        <title>Genome annotations for the ascomycete fungi Trichoderma harzianum, Trichoderma aggressivum, and Purpureocillium lilacinum.</title>
        <authorList>
            <person name="Beijen E.P.W."/>
            <person name="Ohm R.A."/>
        </authorList>
    </citation>
    <scope>NUCLEOTIDE SEQUENCE [LARGE SCALE GENOMIC DNA]</scope>
    <source>
        <strain evidence="2 5">CBS 150709</strain>
    </source>
</reference>
<name>A0A2U3EL21_PURLI</name>
<reference evidence="2" key="3">
    <citation type="submission" date="2023-11" db="EMBL/GenBank/DDBJ databases">
        <authorList>
            <person name="Beijen E."/>
            <person name="Ohm R.A."/>
        </authorList>
    </citation>
    <scope>NUCLEOTIDE SEQUENCE</scope>
    <source>
        <strain evidence="2">CBS 150709</strain>
    </source>
</reference>
<evidence type="ECO:0000313" key="5">
    <source>
        <dbReference type="Proteomes" id="UP001287286"/>
    </source>
</evidence>
<dbReference type="AlphaFoldDB" id="A0A2U3EL21"/>
<protein>
    <submittedName>
        <fullName evidence="3">Uncharacterized protein</fullName>
    </submittedName>
</protein>
<evidence type="ECO:0000313" key="2">
    <source>
        <dbReference type="EMBL" id="KAK4088253.1"/>
    </source>
</evidence>
<feature type="region of interest" description="Disordered" evidence="1">
    <location>
        <begin position="131"/>
        <end position="189"/>
    </location>
</feature>
<evidence type="ECO:0000313" key="4">
    <source>
        <dbReference type="Proteomes" id="UP000245956"/>
    </source>
</evidence>
<dbReference type="Proteomes" id="UP000245956">
    <property type="component" value="Unassembled WGS sequence"/>
</dbReference>
<feature type="compositionally biased region" description="Pro residues" evidence="1">
    <location>
        <begin position="138"/>
        <end position="147"/>
    </location>
</feature>
<keyword evidence="5" id="KW-1185">Reference proteome</keyword>
<proteinExistence type="predicted"/>
<evidence type="ECO:0000256" key="1">
    <source>
        <dbReference type="SAM" id="MobiDB-lite"/>
    </source>
</evidence>
<evidence type="ECO:0000313" key="3">
    <source>
        <dbReference type="EMBL" id="PWI75209.1"/>
    </source>
</evidence>
<feature type="region of interest" description="Disordered" evidence="1">
    <location>
        <begin position="25"/>
        <end position="50"/>
    </location>
</feature>
<organism evidence="3 4">
    <name type="scientific">Purpureocillium lilacinum</name>
    <name type="common">Paecilomyces lilacinus</name>
    <dbReference type="NCBI Taxonomy" id="33203"/>
    <lineage>
        <taxon>Eukaryota</taxon>
        <taxon>Fungi</taxon>
        <taxon>Dikarya</taxon>
        <taxon>Ascomycota</taxon>
        <taxon>Pezizomycotina</taxon>
        <taxon>Sordariomycetes</taxon>
        <taxon>Hypocreomycetidae</taxon>
        <taxon>Hypocreales</taxon>
        <taxon>Ophiocordycipitaceae</taxon>
        <taxon>Purpureocillium</taxon>
    </lineage>
</organism>
<gene>
    <name evidence="3" type="ORF">PCL_05867</name>
    <name evidence="2" type="ORF">Purlil1_7446</name>
</gene>
<dbReference type="EMBL" id="LCWV01000002">
    <property type="protein sequence ID" value="PWI75209.1"/>
    <property type="molecule type" value="Genomic_DNA"/>
</dbReference>
<accession>A0A2U3EL21</accession>
<dbReference type="Proteomes" id="UP001287286">
    <property type="component" value="Unassembled WGS sequence"/>
</dbReference>
<reference evidence="3 4" key="2">
    <citation type="journal article" date="2016" name="Front. Microbiol.">
        <title>Genome and transcriptome sequences reveal the specific parasitism of the nematophagous Purpureocillium lilacinum 36-1.</title>
        <authorList>
            <person name="Xie J."/>
            <person name="Li S."/>
            <person name="Mo C."/>
            <person name="Xiao X."/>
            <person name="Peng D."/>
            <person name="Wang G."/>
            <person name="Xiao Y."/>
        </authorList>
    </citation>
    <scope>NUCLEOTIDE SEQUENCE [LARGE SCALE GENOMIC DNA]</scope>
    <source>
        <strain evidence="3 4">36-1</strain>
    </source>
</reference>